<reference evidence="4" key="1">
    <citation type="submission" date="2020-11" db="EMBL/GenBank/DDBJ databases">
        <authorList>
            <person name="Tran Van P."/>
        </authorList>
    </citation>
    <scope>NUCLEOTIDE SEQUENCE</scope>
</reference>
<dbReference type="GO" id="GO:0004305">
    <property type="term" value="F:ethanolamine kinase activity"/>
    <property type="evidence" value="ECO:0007669"/>
    <property type="project" value="TreeGrafter"/>
</dbReference>
<dbReference type="InterPro" id="IPR011009">
    <property type="entry name" value="Kinase-like_dom_sf"/>
</dbReference>
<dbReference type="AlphaFoldDB" id="A0A7R9L0E2"/>
<dbReference type="PANTHER" id="PTHR22603:SF93">
    <property type="entry name" value="RE24176P"/>
    <property type="match status" value="1"/>
</dbReference>
<protein>
    <recommendedName>
        <fullName evidence="6">Choline/ethanolamine kinase</fullName>
    </recommendedName>
</protein>
<dbReference type="PANTHER" id="PTHR22603">
    <property type="entry name" value="CHOLINE/ETHANOALAMINE KINASE"/>
    <property type="match status" value="1"/>
</dbReference>
<evidence type="ECO:0008006" key="6">
    <source>
        <dbReference type="Google" id="ProtNLM"/>
    </source>
</evidence>
<dbReference type="Gene3D" id="3.30.200.20">
    <property type="entry name" value="Phosphorylase Kinase, domain 1"/>
    <property type="match status" value="1"/>
</dbReference>
<evidence type="ECO:0000313" key="4">
    <source>
        <dbReference type="EMBL" id="CAD7632538.1"/>
    </source>
</evidence>
<dbReference type="GO" id="GO:0005737">
    <property type="term" value="C:cytoplasm"/>
    <property type="evidence" value="ECO:0007669"/>
    <property type="project" value="TreeGrafter"/>
</dbReference>
<keyword evidence="2" id="KW-1208">Phospholipid metabolism</keyword>
<sequence>MSVKTETKISMQALAELKSIDDIDFNEIELSSGQTPDDINVRCLRLCVDYLGGVWTQRTPDSIAVKRVMGGVTNQLYYCAIGSLSDETEGSGVPQEVAIRLYGRKYFTSDDSEDQNDRLNDVITAMLASRSHLGPQVYGIFDGGEILKYYKHRAFGVEEQKDAAIGAKVFEKLAKWHSLEAPMKKSQWIGPMFEGMFESARQYPGLRELIAECNLHTLKRHDIQAERQWLMDLIRECDSPVVFAHNDFRSANIMVLEDNNNNNKTTADGGGDEGIVFCDFDASRYGHRGLDFGTLWWEWGRTFNDYKHEHVFPDDRQIVPLIEAYIWESTRIYGPKYGENARNSVRQILKEVKVFSLVYAMFRVLVDLRCDDKTQETRVSDLPLPGFPVVENYKLWELLRHSDTDSSTKLSAILARHRFSPDYPSN</sequence>
<gene>
    <name evidence="4" type="ORF">OSB1V03_LOCUS12941</name>
</gene>
<dbReference type="EMBL" id="OC865721">
    <property type="protein sequence ID" value="CAD7632538.1"/>
    <property type="molecule type" value="Genomic_DNA"/>
</dbReference>
<evidence type="ECO:0000256" key="2">
    <source>
        <dbReference type="ARBA" id="ARBA00023264"/>
    </source>
</evidence>
<keyword evidence="5" id="KW-1185">Reference proteome</keyword>
<evidence type="ECO:0000256" key="1">
    <source>
        <dbReference type="ARBA" id="ARBA00023209"/>
    </source>
</evidence>
<dbReference type="Gene3D" id="3.90.1200.10">
    <property type="match status" value="1"/>
</dbReference>
<organism evidence="4">
    <name type="scientific">Medioppia subpectinata</name>
    <dbReference type="NCBI Taxonomy" id="1979941"/>
    <lineage>
        <taxon>Eukaryota</taxon>
        <taxon>Metazoa</taxon>
        <taxon>Ecdysozoa</taxon>
        <taxon>Arthropoda</taxon>
        <taxon>Chelicerata</taxon>
        <taxon>Arachnida</taxon>
        <taxon>Acari</taxon>
        <taxon>Acariformes</taxon>
        <taxon>Sarcoptiformes</taxon>
        <taxon>Oribatida</taxon>
        <taxon>Brachypylina</taxon>
        <taxon>Oppioidea</taxon>
        <taxon>Oppiidae</taxon>
        <taxon>Medioppia</taxon>
    </lineage>
</organism>
<keyword evidence="1" id="KW-0594">Phospholipid biosynthesis</keyword>
<accession>A0A7R9L0E2</accession>
<comment type="similarity">
    <text evidence="3">Belongs to the choline/ethanolamine kinase family.</text>
</comment>
<dbReference type="OrthoDB" id="6516455at2759"/>
<dbReference type="GO" id="GO:0006646">
    <property type="term" value="P:phosphatidylethanolamine biosynthetic process"/>
    <property type="evidence" value="ECO:0007669"/>
    <property type="project" value="TreeGrafter"/>
</dbReference>
<proteinExistence type="inferred from homology"/>
<dbReference type="SUPFAM" id="SSF56112">
    <property type="entry name" value="Protein kinase-like (PK-like)"/>
    <property type="match status" value="1"/>
</dbReference>
<dbReference type="GO" id="GO:0004103">
    <property type="term" value="F:choline kinase activity"/>
    <property type="evidence" value="ECO:0007669"/>
    <property type="project" value="TreeGrafter"/>
</dbReference>
<keyword evidence="1" id="KW-0443">Lipid metabolism</keyword>
<dbReference type="Pfam" id="PF01633">
    <property type="entry name" value="Choline_kinase"/>
    <property type="match status" value="1"/>
</dbReference>
<dbReference type="Proteomes" id="UP000759131">
    <property type="component" value="Unassembled WGS sequence"/>
</dbReference>
<dbReference type="EMBL" id="CAJPIZ010011146">
    <property type="protein sequence ID" value="CAG2112968.1"/>
    <property type="molecule type" value="Genomic_DNA"/>
</dbReference>
<evidence type="ECO:0000256" key="3">
    <source>
        <dbReference type="ARBA" id="ARBA00038211"/>
    </source>
</evidence>
<name>A0A7R9L0E2_9ACAR</name>
<keyword evidence="1" id="KW-0444">Lipid biosynthesis</keyword>
<evidence type="ECO:0000313" key="5">
    <source>
        <dbReference type="Proteomes" id="UP000759131"/>
    </source>
</evidence>